<evidence type="ECO:0000313" key="8">
    <source>
        <dbReference type="EMBL" id="JAS18749.1"/>
    </source>
</evidence>
<keyword evidence="2 5" id="KW-0863">Zinc-finger</keyword>
<evidence type="ECO:0000256" key="1">
    <source>
        <dbReference type="ARBA" id="ARBA00022723"/>
    </source>
</evidence>
<sequence>MPFKCCVPGCRGNYSETDKVHVFSFPKDPILAKKWLASIPRDKFIPSINTKVCNLHFLKENIEWSTSAQDPRTGVIVTAPLKNPRLKPGSVPCIFPNCPAYCSKTAHFRKSKDEKLEALEQQQFYDTIQKSKQEYSQYLKSVTFNDYETFCTLFKPSKLPPNWSFVLKDESTLLFKLKSSPGPIITYAVVINNNLGVETFLYGQEIVLNSKEFKLKTPFVASCVDEIYRIVELIDNKDILSSNTTRSDKEISSSDNNKDSIASSQPNKEDGLFVKDVLDHVIQILGILNCDERHELQFVVEQVNLYTCSKERYRYSNNTMIVASIMHTISPHAYNFLRHSGCVTLPHPKTVQSLCNKLLTDPTIEERQSFCSYAKNIFKYLKEDEKHMILLMDEIHIKPYLDYKGGNIVGSAFNTTSLATTAYVFMIASVKSSFKEVIHISPLCNIDYKVLHQFLTTIIKELEKIGFRVFCVVSDNNAINSKAMSQFSPKKDLSIVYPHPYDTSRPLFYLFDTVHLLKCIRNNWLNSKPSQTLCFPDFNTGNQKVADFSAIKTLYYLEHDKLLKFGYSLSLKSLFPSNLERQNVKLVLKVFNSFVKEALTNFGSSIQGSAETADFLDIIITWWKIVNVKTPLKGKRLRDIYQEPIVSAKTVEDPKLEFLQHFLNWLQVWKTGSFSNTLSPQTHTAITHTAITHTTYCLLELTNYCFDELKLNYMLYGKFQTDLLEDRFGKYRQLAGGQYNISIRQVYETEKKLRIQSLLSLQSRCYGKISVTVFDDNIDTPNDVTDSLQTDSSIWSNIEIDTSDIDKVRDEMQVITYLAGYCCYVTLKKLKCEVCKNTLVLQDELVVEDKYSLIRNLSRGCLLYPQEEVINVVLYSYILFNKLLEENEEEFLNIYNKKSFLIKLFCKYVKDNDLFEHTSSICKIHPDDNLIYKILACTVNTLLKNYCGKTNDVLKKKSSTKRKLSTLQ</sequence>
<dbReference type="InterPro" id="IPR052224">
    <property type="entry name" value="THAP_domain_protein"/>
</dbReference>
<evidence type="ECO:0000256" key="3">
    <source>
        <dbReference type="ARBA" id="ARBA00022833"/>
    </source>
</evidence>
<dbReference type="InterPro" id="IPR021896">
    <property type="entry name" value="THAP9-like_HTH"/>
</dbReference>
<dbReference type="AlphaFoldDB" id="A0A1B6CZ48"/>
<dbReference type="SMART" id="SM00980">
    <property type="entry name" value="THAP"/>
    <property type="match status" value="1"/>
</dbReference>
<dbReference type="GO" id="GO:0003677">
    <property type="term" value="F:DNA binding"/>
    <property type="evidence" value="ECO:0007669"/>
    <property type="project" value="UniProtKB-UniRule"/>
</dbReference>
<reference evidence="8" key="1">
    <citation type="submission" date="2015-12" db="EMBL/GenBank/DDBJ databases">
        <title>De novo transcriptome assembly of four potential Pierce s Disease insect vectors from Arizona vineyards.</title>
        <authorList>
            <person name="Tassone E.E."/>
        </authorList>
    </citation>
    <scope>NUCLEOTIDE SEQUENCE</scope>
</reference>
<accession>A0A1B6CZ48</accession>
<feature type="domain" description="THAP-type" evidence="7">
    <location>
        <begin position="1"/>
        <end position="95"/>
    </location>
</feature>
<keyword evidence="3" id="KW-0862">Zinc</keyword>
<dbReference type="InterPro" id="IPR048365">
    <property type="entry name" value="TNP-like_RNaseH_N"/>
</dbReference>
<evidence type="ECO:0000256" key="2">
    <source>
        <dbReference type="ARBA" id="ARBA00022771"/>
    </source>
</evidence>
<dbReference type="EMBL" id="GEDC01018549">
    <property type="protein sequence ID" value="JAS18749.1"/>
    <property type="molecule type" value="Transcribed_RNA"/>
</dbReference>
<dbReference type="SMART" id="SM00692">
    <property type="entry name" value="DM3"/>
    <property type="match status" value="1"/>
</dbReference>
<dbReference type="SUPFAM" id="SSF57716">
    <property type="entry name" value="Glucocorticoid receptor-like (DNA-binding domain)"/>
    <property type="match status" value="1"/>
</dbReference>
<gene>
    <name evidence="8" type="ORF">g.43161</name>
</gene>
<feature type="compositionally biased region" description="Basic and acidic residues" evidence="6">
    <location>
        <begin position="246"/>
        <end position="258"/>
    </location>
</feature>
<organism evidence="8">
    <name type="scientific">Clastoptera arizonana</name>
    <name type="common">Arizona spittle bug</name>
    <dbReference type="NCBI Taxonomy" id="38151"/>
    <lineage>
        <taxon>Eukaryota</taxon>
        <taxon>Metazoa</taxon>
        <taxon>Ecdysozoa</taxon>
        <taxon>Arthropoda</taxon>
        <taxon>Hexapoda</taxon>
        <taxon>Insecta</taxon>
        <taxon>Pterygota</taxon>
        <taxon>Neoptera</taxon>
        <taxon>Paraneoptera</taxon>
        <taxon>Hemiptera</taxon>
        <taxon>Auchenorrhyncha</taxon>
        <taxon>Cercopoidea</taxon>
        <taxon>Clastopteridae</taxon>
        <taxon>Clastoptera</taxon>
    </lineage>
</organism>
<name>A0A1B6CZ48_9HEMI</name>
<dbReference type="Pfam" id="PF21787">
    <property type="entry name" value="TNP-like_RNaseH_N"/>
    <property type="match status" value="1"/>
</dbReference>
<protein>
    <recommendedName>
        <fullName evidence="7">THAP-type domain-containing protein</fullName>
    </recommendedName>
</protein>
<evidence type="ECO:0000256" key="4">
    <source>
        <dbReference type="ARBA" id="ARBA00023125"/>
    </source>
</evidence>
<dbReference type="PANTHER" id="PTHR46927:SF3">
    <property type="entry name" value="THAP-TYPE DOMAIN-CONTAINING PROTEIN"/>
    <property type="match status" value="1"/>
</dbReference>
<feature type="region of interest" description="Disordered" evidence="6">
    <location>
        <begin position="245"/>
        <end position="265"/>
    </location>
</feature>
<dbReference type="GO" id="GO:0008270">
    <property type="term" value="F:zinc ion binding"/>
    <property type="evidence" value="ECO:0007669"/>
    <property type="project" value="UniProtKB-KW"/>
</dbReference>
<dbReference type="Pfam" id="PF05485">
    <property type="entry name" value="THAP"/>
    <property type="match status" value="1"/>
</dbReference>
<keyword evidence="1" id="KW-0479">Metal-binding</keyword>
<proteinExistence type="predicted"/>
<dbReference type="Pfam" id="PF12017">
    <property type="entry name" value="Tnp_P_element"/>
    <property type="match status" value="1"/>
</dbReference>
<dbReference type="PANTHER" id="PTHR46927">
    <property type="entry name" value="AGAP005574-PA"/>
    <property type="match status" value="1"/>
</dbReference>
<evidence type="ECO:0000259" key="7">
    <source>
        <dbReference type="PROSITE" id="PS50950"/>
    </source>
</evidence>
<dbReference type="PROSITE" id="PS50950">
    <property type="entry name" value="ZF_THAP"/>
    <property type="match status" value="1"/>
</dbReference>
<evidence type="ECO:0000256" key="5">
    <source>
        <dbReference type="PROSITE-ProRule" id="PRU00309"/>
    </source>
</evidence>
<keyword evidence="4 5" id="KW-0238">DNA-binding</keyword>
<evidence type="ECO:0000256" key="6">
    <source>
        <dbReference type="SAM" id="MobiDB-lite"/>
    </source>
</evidence>
<dbReference type="InterPro" id="IPR006612">
    <property type="entry name" value="THAP_Znf"/>
</dbReference>